<keyword evidence="3" id="KW-0732">Signal</keyword>
<dbReference type="OrthoDB" id="9807055at2"/>
<dbReference type="KEGG" id="nhl:Nhal_3580"/>
<protein>
    <submittedName>
        <fullName evidence="7">NLP/P60 protein</fullName>
    </submittedName>
</protein>
<evidence type="ECO:0000313" key="8">
    <source>
        <dbReference type="Proteomes" id="UP000001844"/>
    </source>
</evidence>
<dbReference type="SUPFAM" id="SSF54001">
    <property type="entry name" value="Cysteine proteinases"/>
    <property type="match status" value="1"/>
</dbReference>
<dbReference type="InterPro" id="IPR052062">
    <property type="entry name" value="Murein_DD/LD_carboxypeptidase"/>
</dbReference>
<keyword evidence="8" id="KW-1185">Reference proteome</keyword>
<accession>D5C215</accession>
<evidence type="ECO:0000259" key="6">
    <source>
        <dbReference type="PROSITE" id="PS51935"/>
    </source>
</evidence>
<evidence type="ECO:0000256" key="1">
    <source>
        <dbReference type="ARBA" id="ARBA00007074"/>
    </source>
</evidence>
<dbReference type="Pfam" id="PF00877">
    <property type="entry name" value="NLPC_P60"/>
    <property type="match status" value="1"/>
</dbReference>
<keyword evidence="4" id="KW-0378">Hydrolase</keyword>
<evidence type="ECO:0000256" key="5">
    <source>
        <dbReference type="ARBA" id="ARBA00022807"/>
    </source>
</evidence>
<dbReference type="STRING" id="472759.Nhal_3580"/>
<dbReference type="InterPro" id="IPR038765">
    <property type="entry name" value="Papain-like_cys_pep_sf"/>
</dbReference>
<proteinExistence type="inferred from homology"/>
<dbReference type="EMBL" id="CP001798">
    <property type="protein sequence ID" value="ADE16603.1"/>
    <property type="molecule type" value="Genomic_DNA"/>
</dbReference>
<dbReference type="MEROPS" id="C40.004"/>
<dbReference type="GO" id="GO:0008234">
    <property type="term" value="F:cysteine-type peptidase activity"/>
    <property type="evidence" value="ECO:0007669"/>
    <property type="project" value="UniProtKB-KW"/>
</dbReference>
<dbReference type="GO" id="GO:0006508">
    <property type="term" value="P:proteolysis"/>
    <property type="evidence" value="ECO:0007669"/>
    <property type="project" value="UniProtKB-KW"/>
</dbReference>
<keyword evidence="2" id="KW-0645">Protease</keyword>
<gene>
    <name evidence="7" type="ordered locus">Nhal_3580</name>
</gene>
<organism evidence="7 8">
    <name type="scientific">Nitrosococcus halophilus (strain Nc4)</name>
    <dbReference type="NCBI Taxonomy" id="472759"/>
    <lineage>
        <taxon>Bacteria</taxon>
        <taxon>Pseudomonadati</taxon>
        <taxon>Pseudomonadota</taxon>
        <taxon>Gammaproteobacteria</taxon>
        <taxon>Chromatiales</taxon>
        <taxon>Chromatiaceae</taxon>
        <taxon>Nitrosococcus</taxon>
    </lineage>
</organism>
<dbReference type="RefSeq" id="WP_013034452.1">
    <property type="nucleotide sequence ID" value="NC_013960.1"/>
</dbReference>
<evidence type="ECO:0000313" key="7">
    <source>
        <dbReference type="EMBL" id="ADE16603.1"/>
    </source>
</evidence>
<dbReference type="PROSITE" id="PS51935">
    <property type="entry name" value="NLPC_P60"/>
    <property type="match status" value="1"/>
</dbReference>
<dbReference type="PANTHER" id="PTHR47360">
    <property type="entry name" value="MUREIN DD-ENDOPEPTIDASE MEPS/MUREIN LD-CARBOXYPEPTIDASE"/>
    <property type="match status" value="1"/>
</dbReference>
<evidence type="ECO:0000256" key="3">
    <source>
        <dbReference type="ARBA" id="ARBA00022729"/>
    </source>
</evidence>
<dbReference type="PANTHER" id="PTHR47360:SF1">
    <property type="entry name" value="ENDOPEPTIDASE NLPC-RELATED"/>
    <property type="match status" value="1"/>
</dbReference>
<dbReference type="InterPro" id="IPR000064">
    <property type="entry name" value="NLP_P60_dom"/>
</dbReference>
<feature type="domain" description="NlpC/P60" evidence="6">
    <location>
        <begin position="49"/>
        <end position="170"/>
    </location>
</feature>
<sequence>MGKNITKNRLLLVIFTLINIGGCGTPPSKVDGQARIVPQKATVNLANPDRVTKLLYAQFNHWRGTKYRFGGLSKKGIDCSGFVHITFKSKFGIHLPRNTQLQSKTGLKIPKAELRAGDLVFFKTSKRSRHVGIYVENKKFIHVSTKKGVMISKLDNIYWKPRFWMARRLKYKKVAGTPYHPGKPNGVD</sequence>
<dbReference type="AlphaFoldDB" id="D5C215"/>
<dbReference type="Gene3D" id="3.90.1720.10">
    <property type="entry name" value="endopeptidase domain like (from Nostoc punctiforme)"/>
    <property type="match status" value="1"/>
</dbReference>
<keyword evidence="5" id="KW-0788">Thiol protease</keyword>
<evidence type="ECO:0000256" key="2">
    <source>
        <dbReference type="ARBA" id="ARBA00022670"/>
    </source>
</evidence>
<evidence type="ECO:0000256" key="4">
    <source>
        <dbReference type="ARBA" id="ARBA00022801"/>
    </source>
</evidence>
<dbReference type="HOGENOM" id="CLU_016043_9_3_6"/>
<dbReference type="eggNOG" id="COG0791">
    <property type="taxonomic scope" value="Bacteria"/>
</dbReference>
<name>D5C215_NITHN</name>
<dbReference type="Proteomes" id="UP000001844">
    <property type="component" value="Chromosome"/>
</dbReference>
<reference evidence="8" key="1">
    <citation type="submission" date="2010-04" db="EMBL/GenBank/DDBJ databases">
        <title>Complete genome sequence of Nitrosococcus halophilus Nc4, a salt-adapted, aerobic obligate ammonia-oxidizing sulfur purple bacterium.</title>
        <authorList>
            <consortium name="US DOE Joint Genome Institute"/>
            <person name="Campbell M.A."/>
            <person name="Malfatti S.A."/>
            <person name="Chain P.S.G."/>
            <person name="Heidelberg J.F."/>
            <person name="Ward B.B."/>
            <person name="Klotz M.G."/>
        </authorList>
    </citation>
    <scope>NUCLEOTIDE SEQUENCE [LARGE SCALE GENOMIC DNA]</scope>
    <source>
        <strain evidence="8">Nc4</strain>
    </source>
</reference>
<comment type="similarity">
    <text evidence="1">Belongs to the peptidase C40 family.</text>
</comment>